<organism evidence="1">
    <name type="scientific">gut metagenome</name>
    <dbReference type="NCBI Taxonomy" id="749906"/>
    <lineage>
        <taxon>unclassified sequences</taxon>
        <taxon>metagenomes</taxon>
        <taxon>organismal metagenomes</taxon>
    </lineage>
</organism>
<proteinExistence type="predicted"/>
<name>J9H1M6_9ZZZZ</name>
<gene>
    <name evidence="1" type="ORF">EVA_04557</name>
</gene>
<accession>J9H1M6</accession>
<evidence type="ECO:0000313" key="1">
    <source>
        <dbReference type="EMBL" id="EJX07335.1"/>
    </source>
</evidence>
<dbReference type="AlphaFoldDB" id="J9H1M6"/>
<protein>
    <submittedName>
        <fullName evidence="1">Uncharacterized protein</fullName>
    </submittedName>
</protein>
<dbReference type="EMBL" id="AMCI01000906">
    <property type="protein sequence ID" value="EJX07335.1"/>
    <property type="molecule type" value="Genomic_DNA"/>
</dbReference>
<comment type="caution">
    <text evidence="1">The sequence shown here is derived from an EMBL/GenBank/DDBJ whole genome shotgun (WGS) entry which is preliminary data.</text>
</comment>
<reference evidence="1" key="1">
    <citation type="journal article" date="2012" name="PLoS ONE">
        <title>Gene sets for utilization of primary and secondary nutrition supplies in the distal gut of endangered iberian lynx.</title>
        <authorList>
            <person name="Alcaide M."/>
            <person name="Messina E."/>
            <person name="Richter M."/>
            <person name="Bargiela R."/>
            <person name="Peplies J."/>
            <person name="Huws S.A."/>
            <person name="Newbold C.J."/>
            <person name="Golyshin P.N."/>
            <person name="Simon M.A."/>
            <person name="Lopez G."/>
            <person name="Yakimov M.M."/>
            <person name="Ferrer M."/>
        </authorList>
    </citation>
    <scope>NUCLEOTIDE SEQUENCE</scope>
</reference>
<sequence>MIAAAGLARLQSMTPAELDRLRQERRFGVNPRWALNTL</sequence>